<accession>T0CJF1</accession>
<gene>
    <name evidence="1" type="ORF">K1I37_15650</name>
</gene>
<dbReference type="AlphaFoldDB" id="T0CJF1"/>
<dbReference type="SUPFAM" id="SSF55729">
    <property type="entry name" value="Acyl-CoA N-acyltransferases (Nat)"/>
    <property type="match status" value="1"/>
</dbReference>
<dbReference type="STRING" id="1356854.N007_18970"/>
<dbReference type="PROSITE" id="PS51186">
    <property type="entry name" value="GNAT"/>
    <property type="match status" value="1"/>
</dbReference>
<protein>
    <submittedName>
        <fullName evidence="1">GNAT family N-acetyltransferase</fullName>
    </submittedName>
</protein>
<name>T0CJF1_ALIAG</name>
<dbReference type="Gene3D" id="3.40.630.30">
    <property type="match status" value="1"/>
</dbReference>
<evidence type="ECO:0000313" key="2">
    <source>
        <dbReference type="Proteomes" id="UP000829401"/>
    </source>
</evidence>
<proteinExistence type="predicted"/>
<evidence type="ECO:0000313" key="1">
    <source>
        <dbReference type="EMBL" id="UNO48103.1"/>
    </source>
</evidence>
<sequence>MRLTGRCVSIVSIDEIDTKELWSLIYGESDPAWKKWDAPYFPLEFVDYPDYISHLKERFERDGDVQSLAAIVTTDGELIGTVSYYWEHRPSWWLEMGIVIYQPAFWNGGFGTEALTLWGSHLFASMPLVRIGLTTWSGNQRMIRCAEKLGMQMEARIRKVRLYNGVFYDSIRMGILREEWEQIHGLRATPLQDSLLRQ</sequence>
<organism evidence="1 2">
    <name type="scientific">Alicyclobacillus acidoterrestris (strain ATCC 49025 / DSM 3922 / CIP 106132 / NCIMB 13137 / GD3B)</name>
    <dbReference type="NCBI Taxonomy" id="1356854"/>
    <lineage>
        <taxon>Bacteria</taxon>
        <taxon>Bacillati</taxon>
        <taxon>Bacillota</taxon>
        <taxon>Bacilli</taxon>
        <taxon>Bacillales</taxon>
        <taxon>Alicyclobacillaceae</taxon>
        <taxon>Alicyclobacillus</taxon>
    </lineage>
</organism>
<dbReference type="KEGG" id="aaco:K1I37_15650"/>
<reference evidence="2" key="1">
    <citation type="journal article" date="2022" name="G3 (Bethesda)">
        <title>Unveiling the complete genome sequence of Alicyclobacillus acidoterrestris DSM 3922T, a taint-producing strain.</title>
        <authorList>
            <person name="Leonardo I.C."/>
            <person name="Barreto Crespo M.T."/>
            <person name="Gaspar F.B."/>
        </authorList>
    </citation>
    <scope>NUCLEOTIDE SEQUENCE [LARGE SCALE GENOMIC DNA]</scope>
    <source>
        <strain evidence="2">DSM 3922</strain>
    </source>
</reference>
<dbReference type="InterPro" id="IPR016181">
    <property type="entry name" value="Acyl_CoA_acyltransferase"/>
</dbReference>
<dbReference type="PANTHER" id="PTHR43415:SF4">
    <property type="entry name" value="N-ACETYLTRANSFERASE DOMAIN-CONTAINING PROTEIN"/>
    <property type="match status" value="1"/>
</dbReference>
<dbReference type="GO" id="GO:0016747">
    <property type="term" value="F:acyltransferase activity, transferring groups other than amino-acyl groups"/>
    <property type="evidence" value="ECO:0007669"/>
    <property type="project" value="InterPro"/>
</dbReference>
<accession>A0A9E6ZGG2</accession>
<keyword evidence="2" id="KW-1185">Reference proteome</keyword>
<dbReference type="eggNOG" id="COG1670">
    <property type="taxonomic scope" value="Bacteria"/>
</dbReference>
<dbReference type="InterPro" id="IPR000182">
    <property type="entry name" value="GNAT_dom"/>
</dbReference>
<dbReference type="EMBL" id="CP080467">
    <property type="protein sequence ID" value="UNO48103.1"/>
    <property type="molecule type" value="Genomic_DNA"/>
</dbReference>
<dbReference type="OrthoDB" id="9795206at2"/>
<dbReference type="Pfam" id="PF13302">
    <property type="entry name" value="Acetyltransf_3"/>
    <property type="match status" value="1"/>
</dbReference>
<dbReference type="RefSeq" id="WP_021294898.1">
    <property type="nucleotide sequence ID" value="NZ_AURB01000023.1"/>
</dbReference>
<dbReference type="Proteomes" id="UP000829401">
    <property type="component" value="Chromosome"/>
</dbReference>
<dbReference type="PANTHER" id="PTHR43415">
    <property type="entry name" value="SPERMIDINE N(1)-ACETYLTRANSFERASE"/>
    <property type="match status" value="1"/>
</dbReference>